<comment type="function">
    <text evidence="7">Functions as a peptidoglycan terminase that cleaves nascent peptidoglycan strands endolytically to terminate their elongation.</text>
</comment>
<evidence type="ECO:0000256" key="3">
    <source>
        <dbReference type="ARBA" id="ARBA00022989"/>
    </source>
</evidence>
<name>A0AAU9D9K2_9FUSO</name>
<reference evidence="8 9" key="1">
    <citation type="submission" date="2022-11" db="EMBL/GenBank/DDBJ databases">
        <title>Haliovirga abyssi gen. nov., sp. nov., a mesophilic fermentative bacterium isolated from the Iheya North hydrothermal field and the proposal of Haliovirgaceae fam. nov.</title>
        <authorList>
            <person name="Miyazaki U."/>
            <person name="Tame A."/>
            <person name="Miyazaki J."/>
            <person name="Takai K."/>
            <person name="Sawayama S."/>
            <person name="Kitajima M."/>
            <person name="Okamoto A."/>
            <person name="Nakagawa S."/>
        </authorList>
    </citation>
    <scope>NUCLEOTIDE SEQUENCE [LARGE SCALE GENOMIC DNA]</scope>
    <source>
        <strain evidence="8 9">IC12</strain>
    </source>
</reference>
<dbReference type="RefSeq" id="WP_307904913.1">
    <property type="nucleotide sequence ID" value="NZ_AP027059.1"/>
</dbReference>
<evidence type="ECO:0000313" key="9">
    <source>
        <dbReference type="Proteomes" id="UP001321582"/>
    </source>
</evidence>
<keyword evidence="5 7" id="KW-0456">Lyase</keyword>
<evidence type="ECO:0000256" key="1">
    <source>
        <dbReference type="ARBA" id="ARBA00022475"/>
    </source>
</evidence>
<dbReference type="GO" id="GO:0071555">
    <property type="term" value="P:cell wall organization"/>
    <property type="evidence" value="ECO:0007669"/>
    <property type="project" value="UniProtKB-KW"/>
</dbReference>
<dbReference type="Pfam" id="PF02618">
    <property type="entry name" value="YceG"/>
    <property type="match status" value="1"/>
</dbReference>
<dbReference type="HAMAP" id="MF_02065">
    <property type="entry name" value="MltG"/>
    <property type="match status" value="1"/>
</dbReference>
<comment type="similarity">
    <text evidence="7">Belongs to the transglycosylase MltG family.</text>
</comment>
<comment type="catalytic activity">
    <reaction evidence="7">
        <text>a peptidoglycan chain = a peptidoglycan chain with N-acetyl-1,6-anhydromuramyl-[peptide] at the reducing end + a peptidoglycan chain with N-acetylglucosamine at the non-reducing end.</text>
        <dbReference type="EC" id="4.2.2.29"/>
    </reaction>
</comment>
<sequence>MKKVLIIIFIFSITLVSTALYFYNYIYNNPISIKKVLEIKKGETVNEILNKIGGLNKNIIKLYLKITGLDSEIKTGHYTFKGNKITIDKLIKKFVSGEVSVVRVSIPEGYTVNQIVNLLEKNNLIKKDDFYKKLNEMKNVGLFTKTNDYEGYFFPDTYYFYLGESSTEIIEQFFNRFKEKTSNYRNMFTKKEFYNKLILASIIEKEAYYNKEKPIMASVFYNRLKINMKLQSCATVEFLYNYKKKKLYYKDLKIKSKYNTYLYNGLPYGAISNPGIKSIEAAIFPKETSYYYFRLGEERHHIFSEKFYRRGSFNGNN</sequence>
<dbReference type="KEGG" id="haby:HLVA_05440"/>
<dbReference type="PANTHER" id="PTHR30518:SF2">
    <property type="entry name" value="ENDOLYTIC MUREIN TRANSGLYCOSYLASE"/>
    <property type="match status" value="1"/>
</dbReference>
<evidence type="ECO:0000256" key="4">
    <source>
        <dbReference type="ARBA" id="ARBA00023136"/>
    </source>
</evidence>
<proteinExistence type="inferred from homology"/>
<keyword evidence="9" id="KW-1185">Reference proteome</keyword>
<dbReference type="GO" id="GO:0051301">
    <property type="term" value="P:cell division"/>
    <property type="evidence" value="ECO:0007669"/>
    <property type="project" value="UniProtKB-KW"/>
</dbReference>
<dbReference type="AlphaFoldDB" id="A0AAU9D9K2"/>
<organism evidence="8 9">
    <name type="scientific">Haliovirga abyssi</name>
    <dbReference type="NCBI Taxonomy" id="2996794"/>
    <lineage>
        <taxon>Bacteria</taxon>
        <taxon>Fusobacteriati</taxon>
        <taxon>Fusobacteriota</taxon>
        <taxon>Fusobacteriia</taxon>
        <taxon>Fusobacteriales</taxon>
        <taxon>Haliovirgaceae</taxon>
        <taxon>Haliovirga</taxon>
    </lineage>
</organism>
<dbReference type="PANTHER" id="PTHR30518">
    <property type="entry name" value="ENDOLYTIC MUREIN TRANSGLYCOSYLASE"/>
    <property type="match status" value="1"/>
</dbReference>
<keyword evidence="2 7" id="KW-0812">Transmembrane</keyword>
<dbReference type="GO" id="GO:0008932">
    <property type="term" value="F:lytic endotransglycosylase activity"/>
    <property type="evidence" value="ECO:0007669"/>
    <property type="project" value="UniProtKB-UniRule"/>
</dbReference>
<feature type="site" description="Important for catalytic activity" evidence="7">
    <location>
        <position position="206"/>
    </location>
</feature>
<dbReference type="GO" id="GO:0005886">
    <property type="term" value="C:plasma membrane"/>
    <property type="evidence" value="ECO:0007669"/>
    <property type="project" value="UniProtKB-UniRule"/>
</dbReference>
<keyword evidence="8" id="KW-0132">Cell division</keyword>
<keyword evidence="4 7" id="KW-0472">Membrane</keyword>
<protein>
    <recommendedName>
        <fullName evidence="7">Endolytic murein transglycosylase</fullName>
        <ecNumber evidence="7">4.2.2.29</ecNumber>
    </recommendedName>
    <alternativeName>
        <fullName evidence="7">Peptidoglycan lytic transglycosylase</fullName>
    </alternativeName>
    <alternativeName>
        <fullName evidence="7">Peptidoglycan polymerization terminase</fullName>
    </alternativeName>
</protein>
<dbReference type="EMBL" id="AP027059">
    <property type="protein sequence ID" value="BDU49975.1"/>
    <property type="molecule type" value="Genomic_DNA"/>
</dbReference>
<keyword evidence="6 7" id="KW-0961">Cell wall biogenesis/degradation</keyword>
<dbReference type="GO" id="GO:0009252">
    <property type="term" value="P:peptidoglycan biosynthetic process"/>
    <property type="evidence" value="ECO:0007669"/>
    <property type="project" value="UniProtKB-UniRule"/>
</dbReference>
<evidence type="ECO:0000256" key="7">
    <source>
        <dbReference type="HAMAP-Rule" id="MF_02065"/>
    </source>
</evidence>
<keyword evidence="3 7" id="KW-1133">Transmembrane helix</keyword>
<gene>
    <name evidence="7" type="primary">mltG</name>
    <name evidence="8" type="ORF">HLVA_05440</name>
</gene>
<evidence type="ECO:0000313" key="8">
    <source>
        <dbReference type="EMBL" id="BDU49975.1"/>
    </source>
</evidence>
<dbReference type="InterPro" id="IPR003770">
    <property type="entry name" value="MLTG-like"/>
</dbReference>
<dbReference type="Gene3D" id="3.30.1490.480">
    <property type="entry name" value="Endolytic murein transglycosylase"/>
    <property type="match status" value="2"/>
</dbReference>
<evidence type="ECO:0000256" key="6">
    <source>
        <dbReference type="ARBA" id="ARBA00023316"/>
    </source>
</evidence>
<evidence type="ECO:0000256" key="5">
    <source>
        <dbReference type="ARBA" id="ARBA00023239"/>
    </source>
</evidence>
<dbReference type="NCBIfam" id="TIGR00247">
    <property type="entry name" value="endolytic transglycosylase MltG"/>
    <property type="match status" value="1"/>
</dbReference>
<keyword evidence="1 7" id="KW-1003">Cell membrane</keyword>
<dbReference type="EC" id="4.2.2.29" evidence="7"/>
<evidence type="ECO:0000256" key="2">
    <source>
        <dbReference type="ARBA" id="ARBA00022692"/>
    </source>
</evidence>
<accession>A0AAU9D9K2</accession>
<keyword evidence="8" id="KW-0131">Cell cycle</keyword>
<dbReference type="Proteomes" id="UP001321582">
    <property type="component" value="Chromosome"/>
</dbReference>